<evidence type="ECO:0000256" key="9">
    <source>
        <dbReference type="ARBA" id="ARBA00023224"/>
    </source>
</evidence>
<evidence type="ECO:0000256" key="8">
    <source>
        <dbReference type="ARBA" id="ARBA00023170"/>
    </source>
</evidence>
<protein>
    <recommendedName>
        <fullName evidence="11">G-protein coupled receptors family 2 profile 2 domain-containing protein</fullName>
    </recommendedName>
</protein>
<feature type="transmembrane region" description="Helical" evidence="10">
    <location>
        <begin position="43"/>
        <end position="68"/>
    </location>
</feature>
<dbReference type="InterPro" id="IPR000832">
    <property type="entry name" value="GPCR_2_secretin-like"/>
</dbReference>
<organism evidence="12 13">
    <name type="scientific">Anopheles christyi</name>
    <dbReference type="NCBI Taxonomy" id="43041"/>
    <lineage>
        <taxon>Eukaryota</taxon>
        <taxon>Metazoa</taxon>
        <taxon>Ecdysozoa</taxon>
        <taxon>Arthropoda</taxon>
        <taxon>Hexapoda</taxon>
        <taxon>Insecta</taxon>
        <taxon>Pterygota</taxon>
        <taxon>Neoptera</taxon>
        <taxon>Endopterygota</taxon>
        <taxon>Diptera</taxon>
        <taxon>Nematocera</taxon>
        <taxon>Culicoidea</taxon>
        <taxon>Culicidae</taxon>
        <taxon>Anophelinae</taxon>
        <taxon>Anopheles</taxon>
    </lineage>
</organism>
<evidence type="ECO:0000256" key="10">
    <source>
        <dbReference type="SAM" id="Phobius"/>
    </source>
</evidence>
<dbReference type="PANTHER" id="PTHR47154">
    <property type="entry name" value="G-PROTEIN COUPLED RECEPTOR MTH-RELATED"/>
    <property type="match status" value="1"/>
</dbReference>
<feature type="transmembrane region" description="Helical" evidence="10">
    <location>
        <begin position="211"/>
        <end position="233"/>
    </location>
</feature>
<dbReference type="EnsemblMetazoa" id="ACHR009008-RA">
    <property type="protein sequence ID" value="ACHR009008-PA"/>
    <property type="gene ID" value="ACHR009008"/>
</dbReference>
<dbReference type="SUPFAM" id="SSF63877">
    <property type="entry name" value="Methuselah ectodomain"/>
    <property type="match status" value="1"/>
</dbReference>
<dbReference type="GO" id="GO:0008528">
    <property type="term" value="F:G protein-coupled peptide receptor activity"/>
    <property type="evidence" value="ECO:0007669"/>
    <property type="project" value="TreeGrafter"/>
</dbReference>
<dbReference type="Gene3D" id="1.20.1070.10">
    <property type="entry name" value="Rhodopsin 7-helix transmembrane proteins"/>
    <property type="match status" value="2"/>
</dbReference>
<evidence type="ECO:0000256" key="2">
    <source>
        <dbReference type="ARBA" id="ARBA00008979"/>
    </source>
</evidence>
<evidence type="ECO:0000256" key="7">
    <source>
        <dbReference type="ARBA" id="ARBA00023136"/>
    </source>
</evidence>
<feature type="transmembrane region" description="Helical" evidence="10">
    <location>
        <begin position="517"/>
        <end position="542"/>
    </location>
</feature>
<dbReference type="GO" id="GO:0007166">
    <property type="term" value="P:cell surface receptor signaling pathway"/>
    <property type="evidence" value="ECO:0007669"/>
    <property type="project" value="InterPro"/>
</dbReference>
<proteinExistence type="inferred from homology"/>
<evidence type="ECO:0000256" key="3">
    <source>
        <dbReference type="ARBA" id="ARBA00022475"/>
    </source>
</evidence>
<dbReference type="Pfam" id="PF00002">
    <property type="entry name" value="7tm_2"/>
    <property type="match status" value="2"/>
</dbReference>
<dbReference type="Proteomes" id="UP000075881">
    <property type="component" value="Unassembled WGS sequence"/>
</dbReference>
<keyword evidence="8" id="KW-0675">Receptor</keyword>
<evidence type="ECO:0000256" key="5">
    <source>
        <dbReference type="ARBA" id="ARBA00022989"/>
    </source>
</evidence>
<evidence type="ECO:0000313" key="13">
    <source>
        <dbReference type="Proteomes" id="UP000075881"/>
    </source>
</evidence>
<feature type="transmembrane region" description="Helical" evidence="10">
    <location>
        <begin position="605"/>
        <end position="624"/>
    </location>
</feature>
<feature type="domain" description="G-protein coupled receptors family 2 profile 2" evidence="11">
    <location>
        <begin position="38"/>
        <end position="235"/>
    </location>
</feature>
<feature type="transmembrane region" description="Helical" evidence="10">
    <location>
        <begin position="12"/>
        <end position="31"/>
    </location>
</feature>
<accession>A0A182KE21</accession>
<evidence type="ECO:0000256" key="1">
    <source>
        <dbReference type="ARBA" id="ARBA00004651"/>
    </source>
</evidence>
<dbReference type="PANTHER" id="PTHR47154:SF2">
    <property type="entry name" value="G-PROTEIN COUPLED RECEPTOR MTH-RELATED"/>
    <property type="match status" value="1"/>
</dbReference>
<keyword evidence="9" id="KW-0807">Transducer</keyword>
<feature type="transmembrane region" description="Helical" evidence="10">
    <location>
        <begin position="450"/>
        <end position="471"/>
    </location>
</feature>
<reference evidence="13" key="1">
    <citation type="submission" date="2013-03" db="EMBL/GenBank/DDBJ databases">
        <title>The Genome Sequence of Anopheles christyi ACHKN1017.</title>
        <authorList>
            <consortium name="The Broad Institute Genomics Platform"/>
            <person name="Neafsey D.E."/>
            <person name="Besansky N."/>
            <person name="Walker B."/>
            <person name="Young S.K."/>
            <person name="Zeng Q."/>
            <person name="Gargeya S."/>
            <person name="Fitzgerald M."/>
            <person name="Haas B."/>
            <person name="Abouelleil A."/>
            <person name="Allen A.W."/>
            <person name="Alvarado L."/>
            <person name="Arachchi H.M."/>
            <person name="Berlin A.M."/>
            <person name="Chapman S.B."/>
            <person name="Gainer-Dewar J."/>
            <person name="Goldberg J."/>
            <person name="Griggs A."/>
            <person name="Gujja S."/>
            <person name="Hansen M."/>
            <person name="Howarth C."/>
            <person name="Imamovic A."/>
            <person name="Ireland A."/>
            <person name="Larimer J."/>
            <person name="McCowan C."/>
            <person name="Murphy C."/>
            <person name="Pearson M."/>
            <person name="Poon T.W."/>
            <person name="Priest M."/>
            <person name="Roberts A."/>
            <person name="Saif S."/>
            <person name="Shea T."/>
            <person name="Sisk P."/>
            <person name="Sykes S."/>
            <person name="Wortman J."/>
            <person name="Nusbaum C."/>
            <person name="Birren B."/>
        </authorList>
    </citation>
    <scope>NUCLEOTIDE SEQUENCE [LARGE SCALE GENOMIC DNA]</scope>
    <source>
        <strain evidence="13">ACHKN1017</strain>
    </source>
</reference>
<feature type="transmembrane region" description="Helical" evidence="10">
    <location>
        <begin position="80"/>
        <end position="101"/>
    </location>
</feature>
<evidence type="ECO:0000256" key="6">
    <source>
        <dbReference type="ARBA" id="ARBA00023040"/>
    </source>
</evidence>
<comment type="subcellular location">
    <subcellularLocation>
        <location evidence="1">Cell membrane</location>
        <topology evidence="1">Multi-pass membrane protein</topology>
    </subcellularLocation>
</comment>
<dbReference type="PROSITE" id="PS50261">
    <property type="entry name" value="G_PROTEIN_RECEP_F2_4"/>
    <property type="match status" value="2"/>
</dbReference>
<dbReference type="CDD" id="cd15039">
    <property type="entry name" value="7tmB3_Methuselah-like"/>
    <property type="match status" value="2"/>
</dbReference>
<dbReference type="VEuPathDB" id="VectorBase:ACHR009008"/>
<dbReference type="InterPro" id="IPR051384">
    <property type="entry name" value="Mth_GPCR"/>
</dbReference>
<keyword evidence="13" id="KW-1185">Reference proteome</keyword>
<dbReference type="GO" id="GO:0005886">
    <property type="term" value="C:plasma membrane"/>
    <property type="evidence" value="ECO:0007669"/>
    <property type="project" value="UniProtKB-SubCell"/>
</dbReference>
<keyword evidence="5 10" id="KW-1133">Transmembrane helix</keyword>
<dbReference type="InterPro" id="IPR036272">
    <property type="entry name" value="Methuselah_N_sf"/>
</dbReference>
<name>A0A182KE21_9DIPT</name>
<keyword evidence="6" id="KW-0297">G-protein coupled receptor</keyword>
<evidence type="ECO:0000313" key="12">
    <source>
        <dbReference type="EnsemblMetazoa" id="ACHR009008-PA"/>
    </source>
</evidence>
<keyword evidence="3" id="KW-1003">Cell membrane</keyword>
<feature type="transmembrane region" description="Helical" evidence="10">
    <location>
        <begin position="185"/>
        <end position="205"/>
    </location>
</feature>
<feature type="domain" description="G-protein coupled receptors family 2 profile 2" evidence="11">
    <location>
        <begin position="447"/>
        <end position="709"/>
    </location>
</feature>
<dbReference type="InterPro" id="IPR017981">
    <property type="entry name" value="GPCR_2-like_7TM"/>
</dbReference>
<sequence length="758" mass="86918">MQNIPGKSLMCYVASLTVGYTLVALMRFNVYSYRSGWCVASGYLVYTALLASFFWLNVMAFDIFWTFGGSRGRLSERRKFLYYSLYAWGAPLLIVAFVTLVDNTEFIHESMRPQIGVERCFVSEEMLIGFLYMYLPMLLLVSANVVFFAVTAFRIFRMEQATASALSGESRRHTKYEKDRNRYSLYLRLFIIMGVTWTMEIVTWLVGQSSWLIYLVDICNCLTGIFIFVLFVWKQKVKQLLLKRFGFNQAATGRNDQHTNMIVIFYWALILTDVVGGDPVECPVSERIDLTEGVTDLQGAIRFAGNIYSAENYTQSPDHRASRYSCVCTVRKCVYVCCYHINRTKCEQSALPLNRTSLNRASWMVDMLEEVDLRESTEYWLIYATPPAWNSMPGYSLQISGHEGELINDGSFAYGAKVYASRTYCINPAEDSMPHVWIKETDEHLEVHRWHSLGMIISIPFLVATLIVYALIPDLRNIPGKSLMCYVLTLAVSYLALILIKRSIFDGSADWCTAIGYAYYFSVMSSFFWLNLMAFDIFWTFGGRRRRTTDQGKFLLYCCYGFGCPLICLTIALIADHTDFVYTSLRPGFGDGQCLFKGEQFVSFLYLYLPLVLLVSANLFFFISTAAKINSIERTTAAALQGESGRHSKYTNERNRYGLYVRLFVVMGVTWTFEFITWIADTQNWLVYVTDICNCISGVFIFFLFVWKRKVWRLLQQRLSGKAVQKHNQPLFSVSGTRTTSVAPGRKLSTLKMDASSF</sequence>
<feature type="transmembrane region" description="Helical" evidence="10">
    <location>
        <begin position="554"/>
        <end position="575"/>
    </location>
</feature>
<dbReference type="STRING" id="43041.A0A182KE21"/>
<reference evidence="12" key="2">
    <citation type="submission" date="2020-05" db="UniProtKB">
        <authorList>
            <consortium name="EnsemblMetazoa"/>
        </authorList>
    </citation>
    <scope>IDENTIFICATION</scope>
    <source>
        <strain evidence="12">ACHKN1017</strain>
    </source>
</reference>
<keyword evidence="4 10" id="KW-0812">Transmembrane</keyword>
<feature type="transmembrane region" description="Helical" evidence="10">
    <location>
        <begin position="659"/>
        <end position="679"/>
    </location>
</feature>
<feature type="transmembrane region" description="Helical" evidence="10">
    <location>
        <begin position="131"/>
        <end position="156"/>
    </location>
</feature>
<keyword evidence="7 10" id="KW-0472">Membrane</keyword>
<evidence type="ECO:0000259" key="11">
    <source>
        <dbReference type="PROSITE" id="PS50261"/>
    </source>
</evidence>
<comment type="similarity">
    <text evidence="2">Belongs to the G-protein coupled receptor 2 family. Mth subfamily.</text>
</comment>
<feature type="transmembrane region" description="Helical" evidence="10">
    <location>
        <begin position="685"/>
        <end position="707"/>
    </location>
</feature>
<evidence type="ECO:0000256" key="4">
    <source>
        <dbReference type="ARBA" id="ARBA00022692"/>
    </source>
</evidence>
<dbReference type="AlphaFoldDB" id="A0A182KE21"/>